<feature type="transmembrane region" description="Helical" evidence="12">
    <location>
        <begin position="69"/>
        <end position="88"/>
    </location>
</feature>
<dbReference type="PANTHER" id="PTHR30009">
    <property type="entry name" value="CYTOCHROME C-TYPE SYNTHESIS PROTEIN AND PTS TRANSMEMBRANE COMPONENT"/>
    <property type="match status" value="1"/>
</dbReference>
<evidence type="ECO:0000259" key="14">
    <source>
        <dbReference type="PROSITE" id="PS51103"/>
    </source>
</evidence>
<dbReference type="InterPro" id="IPR036878">
    <property type="entry name" value="Glu_permease_IIB"/>
</dbReference>
<feature type="domain" description="PTS EIIC type-1" evidence="14">
    <location>
        <begin position="1"/>
        <end position="404"/>
    </location>
</feature>
<organism evidence="15 16">
    <name type="scientific">Vibrio inusitatus NBRC 102082</name>
    <dbReference type="NCBI Taxonomy" id="1219070"/>
    <lineage>
        <taxon>Bacteria</taxon>
        <taxon>Pseudomonadati</taxon>
        <taxon>Pseudomonadota</taxon>
        <taxon>Gammaproteobacteria</taxon>
        <taxon>Vibrionales</taxon>
        <taxon>Vibrionaceae</taxon>
        <taxon>Vibrio</taxon>
    </lineage>
</organism>
<comment type="caution">
    <text evidence="15">The sequence shown here is derived from an EMBL/GenBank/DDBJ whole genome shotgun (WGS) entry which is preliminary data.</text>
</comment>
<feature type="transmembrane region" description="Helical" evidence="12">
    <location>
        <begin position="372"/>
        <end position="392"/>
    </location>
</feature>
<dbReference type="PROSITE" id="PS01035">
    <property type="entry name" value="PTS_EIIB_TYPE_1_CYS"/>
    <property type="match status" value="1"/>
</dbReference>
<dbReference type="GO" id="GO:0015764">
    <property type="term" value="P:N-acetylglucosamine transport"/>
    <property type="evidence" value="ECO:0007669"/>
    <property type="project" value="TreeGrafter"/>
</dbReference>
<evidence type="ECO:0000256" key="2">
    <source>
        <dbReference type="ARBA" id="ARBA00022448"/>
    </source>
</evidence>
<keyword evidence="16" id="KW-1185">Reference proteome</keyword>
<keyword evidence="9 12" id="KW-1133">Transmembrane helix</keyword>
<dbReference type="Gene3D" id="3.30.1360.60">
    <property type="entry name" value="Glucose permease domain IIB"/>
    <property type="match status" value="1"/>
</dbReference>
<dbReference type="Pfam" id="PF02378">
    <property type="entry name" value="PTS_EIIC"/>
    <property type="match status" value="1"/>
</dbReference>
<evidence type="ECO:0000313" key="15">
    <source>
        <dbReference type="EMBL" id="GEA52152.1"/>
    </source>
</evidence>
<feature type="transmembrane region" description="Helical" evidence="12">
    <location>
        <begin position="130"/>
        <end position="153"/>
    </location>
</feature>
<dbReference type="NCBIfam" id="TIGR01998">
    <property type="entry name" value="PTS-II-BC-nag"/>
    <property type="match status" value="1"/>
</dbReference>
<evidence type="ECO:0000256" key="12">
    <source>
        <dbReference type="SAM" id="Phobius"/>
    </source>
</evidence>
<evidence type="ECO:0000256" key="11">
    <source>
        <dbReference type="PROSITE-ProRule" id="PRU00421"/>
    </source>
</evidence>
<dbReference type="PANTHER" id="PTHR30009:SF4">
    <property type="entry name" value="PTS SYSTEM N-ACETYLGLUCOSAMINE-SPECIFIC EIICBA COMPONENT"/>
    <property type="match status" value="1"/>
</dbReference>
<dbReference type="EMBL" id="BJLF01000016">
    <property type="protein sequence ID" value="GEA52152.1"/>
    <property type="molecule type" value="Genomic_DNA"/>
</dbReference>
<name>A0A4Y3HZX8_9VIBR</name>
<feature type="domain" description="PTS EIIB type-1" evidence="13">
    <location>
        <begin position="416"/>
        <end position="493"/>
    </location>
</feature>
<evidence type="ECO:0000256" key="6">
    <source>
        <dbReference type="ARBA" id="ARBA00022683"/>
    </source>
</evidence>
<evidence type="ECO:0000256" key="7">
    <source>
        <dbReference type="ARBA" id="ARBA00022692"/>
    </source>
</evidence>
<dbReference type="GO" id="GO:0019866">
    <property type="term" value="C:organelle inner membrane"/>
    <property type="evidence" value="ECO:0007669"/>
    <property type="project" value="InterPro"/>
</dbReference>
<dbReference type="PROSITE" id="PS51103">
    <property type="entry name" value="PTS_EIIC_TYPE_1"/>
    <property type="match status" value="1"/>
</dbReference>
<dbReference type="InterPro" id="IPR018113">
    <property type="entry name" value="PTrfase_EIIB_Cys"/>
</dbReference>
<dbReference type="GO" id="GO:0009401">
    <property type="term" value="P:phosphoenolpyruvate-dependent sugar phosphotransferase system"/>
    <property type="evidence" value="ECO:0007669"/>
    <property type="project" value="UniProtKB-KW"/>
</dbReference>
<dbReference type="InterPro" id="IPR010974">
    <property type="entry name" value="PTS_IIBC_nag"/>
</dbReference>
<keyword evidence="5" id="KW-0808">Transferase</keyword>
<accession>A0A4Y3HZX8</accession>
<dbReference type="InterPro" id="IPR013013">
    <property type="entry name" value="PTS_EIIC_1"/>
</dbReference>
<dbReference type="PROSITE" id="PS51098">
    <property type="entry name" value="PTS_EIIB_TYPE_1"/>
    <property type="match status" value="1"/>
</dbReference>
<keyword evidence="4" id="KW-0762">Sugar transport</keyword>
<comment type="subcellular location">
    <subcellularLocation>
        <location evidence="1">Cell membrane</location>
        <topology evidence="1">Multi-pass membrane protein</topology>
    </subcellularLocation>
</comment>
<evidence type="ECO:0000256" key="8">
    <source>
        <dbReference type="ARBA" id="ARBA00022777"/>
    </source>
</evidence>
<feature type="transmembrane region" description="Helical" evidence="12">
    <location>
        <begin position="294"/>
        <end position="312"/>
    </location>
</feature>
<feature type="transmembrane region" description="Helical" evidence="12">
    <location>
        <begin position="347"/>
        <end position="366"/>
    </location>
</feature>
<evidence type="ECO:0000313" key="16">
    <source>
        <dbReference type="Proteomes" id="UP000318717"/>
    </source>
</evidence>
<dbReference type="GO" id="GO:0016301">
    <property type="term" value="F:kinase activity"/>
    <property type="evidence" value="ECO:0007669"/>
    <property type="project" value="UniProtKB-KW"/>
</dbReference>
<evidence type="ECO:0000256" key="3">
    <source>
        <dbReference type="ARBA" id="ARBA00022475"/>
    </source>
</evidence>
<evidence type="ECO:0000259" key="13">
    <source>
        <dbReference type="PROSITE" id="PS51098"/>
    </source>
</evidence>
<feature type="transmembrane region" description="Helical" evidence="12">
    <location>
        <begin position="36"/>
        <end position="62"/>
    </location>
</feature>
<evidence type="ECO:0000256" key="10">
    <source>
        <dbReference type="ARBA" id="ARBA00023136"/>
    </source>
</evidence>
<evidence type="ECO:0000256" key="1">
    <source>
        <dbReference type="ARBA" id="ARBA00004651"/>
    </source>
</evidence>
<dbReference type="InterPro" id="IPR001996">
    <property type="entry name" value="PTS_IIB_1"/>
</dbReference>
<keyword evidence="7 12" id="KW-0812">Transmembrane</keyword>
<keyword evidence="10 12" id="KW-0472">Membrane</keyword>
<protein>
    <submittedName>
        <fullName evidence="15">PTS N-acetylmuramic acid transporter subunit IIBC</fullName>
    </submittedName>
</protein>
<gene>
    <name evidence="15" type="ORF">VIN01S_29560</name>
</gene>
<dbReference type="AlphaFoldDB" id="A0A4Y3HZX8"/>
<reference evidence="15 16" key="1">
    <citation type="submission" date="2019-06" db="EMBL/GenBank/DDBJ databases">
        <title>Whole genome shotgun sequence of Vibrio inusitatus NBRC 102082.</title>
        <authorList>
            <person name="Hosoyama A."/>
            <person name="Uohara A."/>
            <person name="Ohji S."/>
            <person name="Ichikawa N."/>
        </authorList>
    </citation>
    <scope>NUCLEOTIDE SEQUENCE [LARGE SCALE GENOMIC DNA]</scope>
    <source>
        <strain evidence="15 16">NBRC 102082</strain>
    </source>
</reference>
<evidence type="ECO:0000256" key="9">
    <source>
        <dbReference type="ARBA" id="ARBA00022989"/>
    </source>
</evidence>
<evidence type="ECO:0000256" key="5">
    <source>
        <dbReference type="ARBA" id="ARBA00022679"/>
    </source>
</evidence>
<feature type="transmembrane region" description="Helical" evidence="12">
    <location>
        <begin position="94"/>
        <end position="110"/>
    </location>
</feature>
<dbReference type="InterPro" id="IPR003352">
    <property type="entry name" value="PTS_EIIC"/>
</dbReference>
<dbReference type="GO" id="GO:0005886">
    <property type="term" value="C:plasma membrane"/>
    <property type="evidence" value="ECO:0007669"/>
    <property type="project" value="UniProtKB-SubCell"/>
</dbReference>
<dbReference type="Proteomes" id="UP000318717">
    <property type="component" value="Unassembled WGS sequence"/>
</dbReference>
<dbReference type="GO" id="GO:0090563">
    <property type="term" value="F:protein-phosphocysteine-sugar phosphotransferase activity"/>
    <property type="evidence" value="ECO:0007669"/>
    <property type="project" value="TreeGrafter"/>
</dbReference>
<evidence type="ECO:0000256" key="4">
    <source>
        <dbReference type="ARBA" id="ARBA00022597"/>
    </source>
</evidence>
<sequence length="493" mass="52835">MFTYIQRLGKALMLPIATLPVAALLLRFGQPDLLDIAFIAKAGGSIFDNLALIFAVGIAIGLSEDNSGAAALSGLVGYFILTEATVAINPDIKLGFFAGIISGIIAGHAYNRFYQVAFPDFLAFFSGKRLAPIMAGLFCLIAAFVCGEIWPTIQANIDAFSYWISESGPIGHFIYGIMNRGLIPFGLHYFLHSVFWFSLGECVRVSYEVASSLQFVCLSPDIVAPLTIGQSVPGVAGSVITEISENVARGDLNRFFSGDPTAGVYMAWAFPIMMGGLPGAALAFYIATAKEKRPLVAGLLCSLALTSFLTGITEPIEFSFLFMAPALYVVHAVMSGIAMIITNSLGILHGFGFSAGFIDFVLNWGLATNAWMLIPLTIVFFLAYFAVFLTLIKVFKLPIPEAEETTNEKKNDSLETVDVAAYVEALGGKNNIKSVDACITRLRLQVVDTETFNEDRLKALGSKGIIKVGKSGAQVVLGPKAEVVATSLKASLF</sequence>
<dbReference type="GO" id="GO:0015572">
    <property type="term" value="F:N-acetylglucosamine transmembrane transporter activity"/>
    <property type="evidence" value="ECO:0007669"/>
    <property type="project" value="InterPro"/>
</dbReference>
<keyword evidence="8" id="KW-0418">Kinase</keyword>
<feature type="transmembrane region" description="Helical" evidence="12">
    <location>
        <begin position="12"/>
        <end position="30"/>
    </location>
</feature>
<keyword evidence="6" id="KW-0598">Phosphotransferase system</keyword>
<keyword evidence="2" id="KW-0813">Transport</keyword>
<dbReference type="Pfam" id="PF00367">
    <property type="entry name" value="PTS_EIIB"/>
    <property type="match status" value="1"/>
</dbReference>
<dbReference type="SUPFAM" id="SSF55604">
    <property type="entry name" value="Glucose permease domain IIB"/>
    <property type="match status" value="1"/>
</dbReference>
<proteinExistence type="predicted"/>
<feature type="transmembrane region" description="Helical" evidence="12">
    <location>
        <begin position="265"/>
        <end position="287"/>
    </location>
</feature>
<dbReference type="GO" id="GO:0008982">
    <property type="term" value="F:protein-N(PI)-phosphohistidine-sugar phosphotransferase activity"/>
    <property type="evidence" value="ECO:0007669"/>
    <property type="project" value="InterPro"/>
</dbReference>
<keyword evidence="3" id="KW-1003">Cell membrane</keyword>
<feature type="active site" description="Phosphocysteine intermediate; for EIIB activity" evidence="11">
    <location>
        <position position="438"/>
    </location>
</feature>
<dbReference type="CDD" id="cd00212">
    <property type="entry name" value="PTS_IIB_glc"/>
    <property type="match status" value="1"/>
</dbReference>
<dbReference type="NCBIfam" id="TIGR00826">
    <property type="entry name" value="EIIB_glc"/>
    <property type="match status" value="1"/>
</dbReference>
<dbReference type="InterPro" id="IPR050429">
    <property type="entry name" value="PTS_Glucose_EIICBA"/>
</dbReference>